<proteinExistence type="inferred from homology"/>
<evidence type="ECO:0000256" key="2">
    <source>
        <dbReference type="ARBA" id="ARBA00022857"/>
    </source>
</evidence>
<dbReference type="CDD" id="cd05233">
    <property type="entry name" value="SDR_c"/>
    <property type="match status" value="1"/>
</dbReference>
<dbReference type="PRINTS" id="PR00081">
    <property type="entry name" value="GDHRDH"/>
</dbReference>
<evidence type="ECO:0000313" key="6">
    <source>
        <dbReference type="Proteomes" id="UP001152964"/>
    </source>
</evidence>
<evidence type="ECO:0008006" key="7">
    <source>
        <dbReference type="Google" id="ProtNLM"/>
    </source>
</evidence>
<keyword evidence="2" id="KW-0521">NADP</keyword>
<name>A0ABN8VGD5_SACEU</name>
<dbReference type="SUPFAM" id="SSF51735">
    <property type="entry name" value="NAD(P)-binding Rossmann-fold domains"/>
    <property type="match status" value="1"/>
</dbReference>
<protein>
    <recommendedName>
        <fullName evidence="7">OAR1-like protein</fullName>
    </recommendedName>
</protein>
<comment type="similarity">
    <text evidence="1 4">Belongs to the short-chain dehydrogenases/reductases (SDR) family.</text>
</comment>
<gene>
    <name evidence="5" type="primary">U6500K01650</name>
    <name evidence="5" type="ORF">SEUBUCD650_0K01650</name>
</gene>
<dbReference type="PROSITE" id="PS00061">
    <property type="entry name" value="ADH_SHORT"/>
    <property type="match status" value="1"/>
</dbReference>
<dbReference type="PRINTS" id="PR00080">
    <property type="entry name" value="SDRFAMILY"/>
</dbReference>
<evidence type="ECO:0000256" key="4">
    <source>
        <dbReference type="RuleBase" id="RU000363"/>
    </source>
</evidence>
<dbReference type="EMBL" id="OX291501">
    <property type="protein sequence ID" value="CAI1544285.1"/>
    <property type="molecule type" value="Genomic_DNA"/>
</dbReference>
<reference evidence="5" key="1">
    <citation type="submission" date="2022-08" db="EMBL/GenBank/DDBJ databases">
        <authorList>
            <person name="Byrne P K."/>
        </authorList>
    </citation>
    <scope>NUCLEOTIDE SEQUENCE</scope>
    <source>
        <strain evidence="5">UCD650</strain>
    </source>
</reference>
<keyword evidence="3" id="KW-0560">Oxidoreductase</keyword>
<dbReference type="Gene3D" id="3.40.50.720">
    <property type="entry name" value="NAD(P)-binding Rossmann-like Domain"/>
    <property type="match status" value="1"/>
</dbReference>
<dbReference type="PANTHER" id="PTHR42760">
    <property type="entry name" value="SHORT-CHAIN DEHYDROGENASES/REDUCTASES FAMILY MEMBER"/>
    <property type="match status" value="1"/>
</dbReference>
<dbReference type="InterPro" id="IPR036291">
    <property type="entry name" value="NAD(P)-bd_dom_sf"/>
</dbReference>
<evidence type="ECO:0000256" key="3">
    <source>
        <dbReference type="ARBA" id="ARBA00023002"/>
    </source>
</evidence>
<dbReference type="Pfam" id="PF00106">
    <property type="entry name" value="adh_short"/>
    <property type="match status" value="2"/>
</dbReference>
<dbReference type="InterPro" id="IPR020904">
    <property type="entry name" value="Sc_DH/Rdtase_CS"/>
</dbReference>
<organism evidence="5 6">
    <name type="scientific">Saccharomyces eubayanus</name>
    <name type="common">Yeast</name>
    <dbReference type="NCBI Taxonomy" id="1080349"/>
    <lineage>
        <taxon>Eukaryota</taxon>
        <taxon>Fungi</taxon>
        <taxon>Dikarya</taxon>
        <taxon>Ascomycota</taxon>
        <taxon>Saccharomycotina</taxon>
        <taxon>Saccharomycetes</taxon>
        <taxon>Saccharomycetales</taxon>
        <taxon>Saccharomycetaceae</taxon>
        <taxon>Saccharomyces</taxon>
    </lineage>
</organism>
<evidence type="ECO:0000256" key="1">
    <source>
        <dbReference type="ARBA" id="ARBA00006484"/>
    </source>
</evidence>
<accession>A0ABN8VGD5</accession>
<keyword evidence="6" id="KW-1185">Reference proteome</keyword>
<sequence length="278" mass="31040">MHHFPVAMVTGATRGIGKAISQKLSQEGLSCIVLGSTIESIKHIKIGKDHLQLQSPHQRHCAIAIDFKEWPQWVASEPYNGIEYVKDKPPLEQKYSTMFEPCDNWSGYGYHYYVNLLINCAGLTQESLSIRTTSSQIQDIMNVNFMSSVTMTNLCVKNMMRSQRKWPEFFTKSAPPTIINISSILQSGKMNIPGTSVYSASKAALSRYTEVLAKEMEPRNIRCHTISPGLAKGTDMIRNLTVASKEALTSAIGPKSMTTPVEVAHQVWSLYNFGTFNK</sequence>
<dbReference type="InterPro" id="IPR002347">
    <property type="entry name" value="SDR_fam"/>
</dbReference>
<evidence type="ECO:0000313" key="5">
    <source>
        <dbReference type="EMBL" id="CAI1544285.1"/>
    </source>
</evidence>
<dbReference type="PANTHER" id="PTHR42760:SF133">
    <property type="entry name" value="3-OXOACYL-[ACYL-CARRIER-PROTEIN] REDUCTASE"/>
    <property type="match status" value="1"/>
</dbReference>
<dbReference type="Proteomes" id="UP001152964">
    <property type="component" value="Chromosome 11"/>
</dbReference>